<dbReference type="Pfam" id="PF21269">
    <property type="entry name" value="TreT_GT1"/>
    <property type="match status" value="1"/>
</dbReference>
<evidence type="ECO:0000313" key="11">
    <source>
        <dbReference type="Proteomes" id="UP000799428"/>
    </source>
</evidence>
<keyword evidence="4" id="KW-0328">Glycosyltransferase</keyword>
<organism evidence="10 11">
    <name type="scientific">Pleomassaria siparia CBS 279.74</name>
    <dbReference type="NCBI Taxonomy" id="1314801"/>
    <lineage>
        <taxon>Eukaryota</taxon>
        <taxon>Fungi</taxon>
        <taxon>Dikarya</taxon>
        <taxon>Ascomycota</taxon>
        <taxon>Pezizomycotina</taxon>
        <taxon>Dothideomycetes</taxon>
        <taxon>Pleosporomycetidae</taxon>
        <taxon>Pleosporales</taxon>
        <taxon>Pleomassariaceae</taxon>
        <taxon>Pleomassaria</taxon>
    </lineage>
</organism>
<dbReference type="InterPro" id="IPR001296">
    <property type="entry name" value="Glyco_trans_1"/>
</dbReference>
<evidence type="ECO:0000259" key="9">
    <source>
        <dbReference type="Pfam" id="PF21269"/>
    </source>
</evidence>
<feature type="region of interest" description="Disordered" evidence="7">
    <location>
        <begin position="702"/>
        <end position="725"/>
    </location>
</feature>
<protein>
    <submittedName>
        <fullName evidence="10">Glycosyltransferase family 4 protein</fullName>
    </submittedName>
</protein>
<feature type="compositionally biased region" description="Basic and acidic residues" evidence="7">
    <location>
        <begin position="716"/>
        <end position="725"/>
    </location>
</feature>
<dbReference type="PANTHER" id="PTHR47779">
    <property type="entry name" value="SYNTHASE (CCG-9), PUTATIVE (AFU_ORTHOLOGUE AFUA_3G12100)-RELATED"/>
    <property type="match status" value="1"/>
</dbReference>
<dbReference type="OrthoDB" id="937291at2759"/>
<dbReference type="GO" id="GO:0006006">
    <property type="term" value="P:glucose metabolic process"/>
    <property type="evidence" value="ECO:0007669"/>
    <property type="project" value="UniProtKB-KW"/>
</dbReference>
<dbReference type="AlphaFoldDB" id="A0A6G1KRR8"/>
<dbReference type="Pfam" id="PF00534">
    <property type="entry name" value="Glycos_transf_1"/>
    <property type="match status" value="1"/>
</dbReference>
<dbReference type="Gene3D" id="3.40.50.2000">
    <property type="entry name" value="Glycogen Phosphorylase B"/>
    <property type="match status" value="2"/>
</dbReference>
<dbReference type="GO" id="GO:0016757">
    <property type="term" value="F:glycosyltransferase activity"/>
    <property type="evidence" value="ECO:0007669"/>
    <property type="project" value="UniProtKB-KW"/>
</dbReference>
<dbReference type="PANTHER" id="PTHR47779:SF1">
    <property type="entry name" value="SYNTHASE (CCG-9), PUTATIVE (AFU_ORTHOLOGUE AFUA_3G12100)-RELATED"/>
    <property type="match status" value="1"/>
</dbReference>
<dbReference type="Proteomes" id="UP000799428">
    <property type="component" value="Unassembled WGS sequence"/>
</dbReference>
<evidence type="ECO:0000313" key="10">
    <source>
        <dbReference type="EMBL" id="KAF2715172.1"/>
    </source>
</evidence>
<accession>A0A6G1KRR8</accession>
<dbReference type="SUPFAM" id="SSF53756">
    <property type="entry name" value="UDP-Glycosyltransferase/glycogen phosphorylase"/>
    <property type="match status" value="1"/>
</dbReference>
<dbReference type="InterPro" id="IPR052078">
    <property type="entry name" value="Trehalose_Metab_GTase"/>
</dbReference>
<name>A0A6G1KRR8_9PLEO</name>
<evidence type="ECO:0000256" key="5">
    <source>
        <dbReference type="ARBA" id="ARBA00022679"/>
    </source>
</evidence>
<proteinExistence type="inferred from homology"/>
<dbReference type="InterPro" id="IPR049438">
    <property type="entry name" value="TreT_GT1"/>
</dbReference>
<evidence type="ECO:0000256" key="2">
    <source>
        <dbReference type="ARBA" id="ARBA00011738"/>
    </source>
</evidence>
<keyword evidence="5 10" id="KW-0808">Transferase</keyword>
<keyword evidence="11" id="KW-1185">Reference proteome</keyword>
<reference evidence="10" key="1">
    <citation type="journal article" date="2020" name="Stud. Mycol.">
        <title>101 Dothideomycetes genomes: a test case for predicting lifestyles and emergence of pathogens.</title>
        <authorList>
            <person name="Haridas S."/>
            <person name="Albert R."/>
            <person name="Binder M."/>
            <person name="Bloem J."/>
            <person name="Labutti K."/>
            <person name="Salamov A."/>
            <person name="Andreopoulos B."/>
            <person name="Baker S."/>
            <person name="Barry K."/>
            <person name="Bills G."/>
            <person name="Bluhm B."/>
            <person name="Cannon C."/>
            <person name="Castanera R."/>
            <person name="Culley D."/>
            <person name="Daum C."/>
            <person name="Ezra D."/>
            <person name="Gonzalez J."/>
            <person name="Henrissat B."/>
            <person name="Kuo A."/>
            <person name="Liang C."/>
            <person name="Lipzen A."/>
            <person name="Lutzoni F."/>
            <person name="Magnuson J."/>
            <person name="Mondo S."/>
            <person name="Nolan M."/>
            <person name="Ohm R."/>
            <person name="Pangilinan J."/>
            <person name="Park H.-J."/>
            <person name="Ramirez L."/>
            <person name="Alfaro M."/>
            <person name="Sun H."/>
            <person name="Tritt A."/>
            <person name="Yoshinaga Y."/>
            <person name="Zwiers L.-H."/>
            <person name="Turgeon B."/>
            <person name="Goodwin S."/>
            <person name="Spatafora J."/>
            <person name="Crous P."/>
            <person name="Grigoriev I."/>
        </authorList>
    </citation>
    <scope>NUCLEOTIDE SEQUENCE</scope>
    <source>
        <strain evidence="10">CBS 279.74</strain>
    </source>
</reference>
<evidence type="ECO:0000256" key="1">
    <source>
        <dbReference type="ARBA" id="ARBA00009481"/>
    </source>
</evidence>
<evidence type="ECO:0000256" key="6">
    <source>
        <dbReference type="ARBA" id="ARBA00023277"/>
    </source>
</evidence>
<sequence length="725" mass="81031">MSRPALLRKQTWEDFQAATSINQLRKNQVVPKGVVNYIAPVHKLYLGIAVVEGFHGEFKVSVAVHDGANCFDYKITAFQSKSWTKGSAESGQDRSNEIAHHLIDTMREYQDAHLYKFIAAGMAKTVLALSPDLPGKLWDELDIVPLIFDAPMWSPAGLGKDNPLALSVDEEADAMVRKCLNYFGPNHLPRVIQGACNQVLVDCDNHARIASVQDFKGTVSANTWKATMKYAESLKKNKTRIAFFNTTPQGGGVALMRHALIRYLRLIGVDGSWYVPYPNPHNFRITKNNHNILQGVAASDVRFDTEDRNALDGWVQTNVERYWVRKNCPLAPRSEGGADVIFVDDPQMPSLVKMAKELDPARPVVFRSHIQVRGDLADIDGTETKVVWDWVMANAKNADVFISHPVREFVPKNVDIKTVGYMPATTDWLDGLNKTLKNRNGEYYLDEFNNEHRTKDIPQLDYVGRRYIVQIARFDPAKGIPHVLSSYAQLRRKYMKDFGVKDIPQLVIAGHGAIDDPDATTIYNETAKLLRDVYPDVIEDVIVVRVGPSDQVLNALMSSAHVALQLSTREGFEVKVSEAVHKGIPIIATKRGGIPLQVEHGKSGYLVDVDDDDAVAKHLYDLFTDDRLYDEMSHYAATHVSDEVSTVGNALCWLYLADQLAQGKKLEPNSKWINDMAREEAGLPYDEGETRLPRNKDLDLTTAVAGDDATPSSNKRRLDQGPDTP</sequence>
<keyword evidence="3" id="KW-0313">Glucose metabolism</keyword>
<gene>
    <name evidence="10" type="ORF">K504DRAFT_478420</name>
</gene>
<evidence type="ECO:0000259" key="8">
    <source>
        <dbReference type="Pfam" id="PF00534"/>
    </source>
</evidence>
<evidence type="ECO:0000256" key="4">
    <source>
        <dbReference type="ARBA" id="ARBA00022676"/>
    </source>
</evidence>
<comment type="subunit">
    <text evidence="2">Homodimer.</text>
</comment>
<evidence type="ECO:0000256" key="7">
    <source>
        <dbReference type="SAM" id="MobiDB-lite"/>
    </source>
</evidence>
<dbReference type="EMBL" id="MU005764">
    <property type="protein sequence ID" value="KAF2715172.1"/>
    <property type="molecule type" value="Genomic_DNA"/>
</dbReference>
<feature type="domain" description="Trehalose synthase N-terminal" evidence="9">
    <location>
        <begin position="244"/>
        <end position="410"/>
    </location>
</feature>
<evidence type="ECO:0000256" key="3">
    <source>
        <dbReference type="ARBA" id="ARBA00022526"/>
    </source>
</evidence>
<comment type="similarity">
    <text evidence="1">Belongs to the glycosyltransferase group 1 family. Glycosyltransferase 4 subfamily.</text>
</comment>
<feature type="domain" description="Glycosyl transferase family 1" evidence="8">
    <location>
        <begin position="463"/>
        <end position="637"/>
    </location>
</feature>
<keyword evidence="6" id="KW-0119">Carbohydrate metabolism</keyword>